<evidence type="ECO:0000256" key="2">
    <source>
        <dbReference type="ARBA" id="ARBA00022803"/>
    </source>
</evidence>
<proteinExistence type="predicted"/>
<evidence type="ECO:0000256" key="3">
    <source>
        <dbReference type="PROSITE-ProRule" id="PRU00339"/>
    </source>
</evidence>
<dbReference type="Pfam" id="PF13181">
    <property type="entry name" value="TPR_8"/>
    <property type="match status" value="1"/>
</dbReference>
<dbReference type="PANTHER" id="PTHR15704:SF7">
    <property type="entry name" value="SUPERKILLER COMPLEX PROTEIN 3"/>
    <property type="match status" value="1"/>
</dbReference>
<dbReference type="PROSITE" id="PS50005">
    <property type="entry name" value="TPR"/>
    <property type="match status" value="4"/>
</dbReference>
<dbReference type="Pfam" id="PF13432">
    <property type="entry name" value="TPR_16"/>
    <property type="match status" value="1"/>
</dbReference>
<dbReference type="GO" id="GO:0055087">
    <property type="term" value="C:Ski complex"/>
    <property type="evidence" value="ECO:0007669"/>
    <property type="project" value="InterPro"/>
</dbReference>
<comment type="caution">
    <text evidence="4">The sequence shown here is derived from an EMBL/GenBank/DDBJ whole genome shotgun (WGS) entry which is preliminary data.</text>
</comment>
<dbReference type="InterPro" id="IPR011990">
    <property type="entry name" value="TPR-like_helical_dom_sf"/>
</dbReference>
<accession>A0A834Y429</accession>
<protein>
    <recommendedName>
        <fullName evidence="6">Tetratricopeptide repeat protein 37</fullName>
    </recommendedName>
</protein>
<dbReference type="PANTHER" id="PTHR15704">
    <property type="entry name" value="SUPERKILLER 3 PROTEIN-RELATED"/>
    <property type="match status" value="1"/>
</dbReference>
<keyword evidence="1" id="KW-0677">Repeat</keyword>
<evidence type="ECO:0000313" key="4">
    <source>
        <dbReference type="EMBL" id="KAF7996121.1"/>
    </source>
</evidence>
<reference evidence="4 5" key="1">
    <citation type="submission" date="2020-08" db="EMBL/GenBank/DDBJ databases">
        <title>Aphidius gifuensis genome sequencing and assembly.</title>
        <authorList>
            <person name="Du Z."/>
        </authorList>
    </citation>
    <scope>NUCLEOTIDE SEQUENCE [LARGE SCALE GENOMIC DNA]</scope>
    <source>
        <strain evidence="4">YNYX2018</strain>
        <tissue evidence="4">Adults</tissue>
    </source>
</reference>
<name>A0A834Y429_APHGI</name>
<feature type="repeat" description="TPR" evidence="3">
    <location>
        <begin position="454"/>
        <end position="487"/>
    </location>
</feature>
<feature type="repeat" description="TPR" evidence="3">
    <location>
        <begin position="715"/>
        <end position="748"/>
    </location>
</feature>
<dbReference type="OrthoDB" id="421075at2759"/>
<feature type="repeat" description="TPR" evidence="3">
    <location>
        <begin position="316"/>
        <end position="349"/>
    </location>
</feature>
<dbReference type="Proteomes" id="UP000639338">
    <property type="component" value="Unassembled WGS sequence"/>
</dbReference>
<dbReference type="SMART" id="SM00028">
    <property type="entry name" value="TPR"/>
    <property type="match status" value="11"/>
</dbReference>
<organism evidence="4 5">
    <name type="scientific">Aphidius gifuensis</name>
    <name type="common">Parasitoid wasp</name>
    <dbReference type="NCBI Taxonomy" id="684658"/>
    <lineage>
        <taxon>Eukaryota</taxon>
        <taxon>Metazoa</taxon>
        <taxon>Ecdysozoa</taxon>
        <taxon>Arthropoda</taxon>
        <taxon>Hexapoda</taxon>
        <taxon>Insecta</taxon>
        <taxon>Pterygota</taxon>
        <taxon>Neoptera</taxon>
        <taxon>Endopterygota</taxon>
        <taxon>Hymenoptera</taxon>
        <taxon>Apocrita</taxon>
        <taxon>Ichneumonoidea</taxon>
        <taxon>Braconidae</taxon>
        <taxon>Aphidiinae</taxon>
        <taxon>Aphidius</taxon>
    </lineage>
</organism>
<dbReference type="Gene3D" id="1.25.40.10">
    <property type="entry name" value="Tetratricopeptide repeat domain"/>
    <property type="match status" value="5"/>
</dbReference>
<keyword evidence="5" id="KW-1185">Reference proteome</keyword>
<evidence type="ECO:0008006" key="6">
    <source>
        <dbReference type="Google" id="ProtNLM"/>
    </source>
</evidence>
<dbReference type="SUPFAM" id="SSF48452">
    <property type="entry name" value="TPR-like"/>
    <property type="match status" value="5"/>
</dbReference>
<dbReference type="AlphaFoldDB" id="A0A834Y429"/>
<dbReference type="GO" id="GO:0006401">
    <property type="term" value="P:RNA catabolic process"/>
    <property type="evidence" value="ECO:0007669"/>
    <property type="project" value="InterPro"/>
</dbReference>
<sequence>MKQEDTASHVITLLLLLTSTDNEDEKRKINESLGTIFLCYPNLSQSFTDSYRSLLETVINYEGYPDRFELWKKLILILYSEKKYTALIATAEKMHHEYPRTLYPLEWICRIYTEQRILNEDKFDDVTNIEKIYNTILELDSNSSLGVFSKALYQQELGNILDSRDLLNQSVLINPQQPYAWISLIKVNAKLYCWSDVENAAQQAQTLLNTKSKHLMEIANDYLIEALANGENSSKWKQSITLCQKSLVQKSSEKHKLLLARAMIYLEDPKVYNLLTELENNPKTRVKATVLRAQLLKNQGKLEESIDVLGGVLETTDAWLLFGEINWEMSDYNHSLIAFLKGIHADPNNWECLVYLGHYYREYGNDLDKSRKCYQTALRINPNSDKAGAGLSTVYRFLKNSESNIQMLQRVTTVDGGGPKWAWLQLGLQQLDQREISLAIKSLRFVIRADPNNNHCWESLADAYWARGSHTSALKSYQRAADLSPDSLYPMIQLANINLVLGRHEEAKTAFIQILTHEKKYIPALKGLAETCLGLAVENLSNQLLGRAKRNIQQAVDSLTNAIVENSDFSCLWKLLGDACYRTAIMPLKYCCLDVVPSLVKSDSTQKKIVIERSQLFSLATRCYCRALSLSKDSSFLWHDLACCYFSQVNLDNNIDKKTIANQSMEAAKQAIRLNPTTWIHWNLLGVISMNSEVKNYSLAQHCWIMAIDREPNNAIAWTNLGTLYLYLNDPYMANTAFSRAQRADPDYNNSWIGQAIIAESIQRLEAMDLFRHAVELGYHPQAAIGYAHWILKTLLNSDAKKNPLFSYAIDKMHAIPVAADAMTWYMDRKPNSVIGRNILGLLLERQELYKPASREFTEALKFTDDNKKLDKIRINLTRVLVQMGDYKEAVAVCCGVKSPSFTSHCQLALSLFKAERYEESYEAYNDSLNDLAEDGSDKAHVLCAMASMAYMFQGVDDAKTLLFQCIQIQPPNVAGLLAAAALGLLHDDLNLTNLVLNELKPFKDDPNYRHHIAVLTAYSYLINNNHTGAIRIMSNAIHKYPVDVGSWIGLVRILLETNSKSFGNCAQKALLLGRNRGTMAISQVACISSLGQLMDNQNKSGLMSVEKTLMAFPGHIGSWGNFIFSLIQRFDQKSISNADWLLKLTKTIQEKLKSTKPMDDWLINNQQKLSALATIS</sequence>
<dbReference type="InterPro" id="IPR039226">
    <property type="entry name" value="Ski3/TTC37"/>
</dbReference>
<dbReference type="EMBL" id="JACMRX010000002">
    <property type="protein sequence ID" value="KAF7996121.1"/>
    <property type="molecule type" value="Genomic_DNA"/>
</dbReference>
<gene>
    <name evidence="4" type="ORF">HCN44_010377</name>
</gene>
<dbReference type="InterPro" id="IPR019734">
    <property type="entry name" value="TPR_rpt"/>
</dbReference>
<keyword evidence="2 3" id="KW-0802">TPR repeat</keyword>
<feature type="repeat" description="TPR" evidence="3">
    <location>
        <begin position="420"/>
        <end position="453"/>
    </location>
</feature>
<evidence type="ECO:0000256" key="1">
    <source>
        <dbReference type="ARBA" id="ARBA00022737"/>
    </source>
</evidence>
<evidence type="ECO:0000313" key="5">
    <source>
        <dbReference type="Proteomes" id="UP000639338"/>
    </source>
</evidence>